<sequence>MRRPAFAAMRLRAVGGGAKDVAAATRSTLPASTAARGSQPLRGAVRSAYLSMRRTPLITRGFPALHGERSSRMGRVKLSAPVALTVCADDLLWGKSRVA</sequence>
<dbReference type="AlphaFoldDB" id="A0A0G3II70"/>
<name>A0A0G3II70_9BURK</name>
<evidence type="ECO:0000313" key="1">
    <source>
        <dbReference type="EMBL" id="AKK24805.1"/>
    </source>
</evidence>
<evidence type="ECO:0000313" key="2">
    <source>
        <dbReference type="Proteomes" id="UP000035050"/>
    </source>
</evidence>
<dbReference type="KEGG" id="pox:MB84_28915"/>
<reference evidence="1" key="1">
    <citation type="submission" date="2016-06" db="EMBL/GenBank/DDBJ databases">
        <title>Pandoraea oxalativorans DSM 23570 Genome Sequencing.</title>
        <authorList>
            <person name="Ee R."/>
            <person name="Lim Y.-L."/>
            <person name="Yong D."/>
            <person name="Yin W.-F."/>
            <person name="Chan K.-G."/>
        </authorList>
    </citation>
    <scope>NUCLEOTIDE SEQUENCE</scope>
    <source>
        <strain evidence="1">DSM 23570</strain>
        <plasmid evidence="1">pPO70-1</plasmid>
    </source>
</reference>
<protein>
    <submittedName>
        <fullName evidence="1">Uncharacterized protein</fullName>
    </submittedName>
</protein>
<geneLocation type="plasmid" evidence="1 2">
    <name>pPO70-1</name>
</geneLocation>
<dbReference type="PATRIC" id="fig|573737.6.peg.5749"/>
<accession>A0A0G3II70</accession>
<dbReference type="EMBL" id="CP011518">
    <property type="protein sequence ID" value="AKK24805.1"/>
    <property type="molecule type" value="Genomic_DNA"/>
</dbReference>
<organism evidence="1 2">
    <name type="scientific">Pandoraea oxalativorans</name>
    <dbReference type="NCBI Taxonomy" id="573737"/>
    <lineage>
        <taxon>Bacteria</taxon>
        <taxon>Pseudomonadati</taxon>
        <taxon>Pseudomonadota</taxon>
        <taxon>Betaproteobacteria</taxon>
        <taxon>Burkholderiales</taxon>
        <taxon>Burkholderiaceae</taxon>
        <taxon>Pandoraea</taxon>
    </lineage>
</organism>
<proteinExistence type="predicted"/>
<keyword evidence="1" id="KW-0614">Plasmid</keyword>
<dbReference type="Proteomes" id="UP000035050">
    <property type="component" value="Plasmid pPO70-1"/>
</dbReference>
<keyword evidence="2" id="KW-1185">Reference proteome</keyword>
<gene>
    <name evidence="1" type="ORF">MB84_28915</name>
</gene>